<keyword evidence="5" id="KW-1185">Reference proteome</keyword>
<feature type="region of interest" description="Disordered" evidence="2">
    <location>
        <begin position="877"/>
        <end position="939"/>
    </location>
</feature>
<feature type="compositionally biased region" description="Low complexity" evidence="2">
    <location>
        <begin position="904"/>
        <end position="914"/>
    </location>
</feature>
<evidence type="ECO:0000313" key="5">
    <source>
        <dbReference type="Proteomes" id="UP000188268"/>
    </source>
</evidence>
<reference evidence="4 5" key="1">
    <citation type="submission" date="2013-09" db="EMBL/GenBank/DDBJ databases">
        <title>Corchorus capsularis genome sequencing.</title>
        <authorList>
            <person name="Alam M."/>
            <person name="Haque M.S."/>
            <person name="Islam M.S."/>
            <person name="Emdad E.M."/>
            <person name="Islam M.M."/>
            <person name="Ahmed B."/>
            <person name="Halim A."/>
            <person name="Hossen Q.M.M."/>
            <person name="Hossain M.Z."/>
            <person name="Ahmed R."/>
            <person name="Khan M.M."/>
            <person name="Islam R."/>
            <person name="Rashid M.M."/>
            <person name="Khan S.A."/>
            <person name="Rahman M.S."/>
            <person name="Alam M."/>
        </authorList>
    </citation>
    <scope>NUCLEOTIDE SEQUENCE [LARGE SCALE GENOMIC DNA]</scope>
    <source>
        <strain evidence="5">cv. CVL-1</strain>
        <tissue evidence="4">Whole seedling</tissue>
    </source>
</reference>
<evidence type="ECO:0000313" key="4">
    <source>
        <dbReference type="EMBL" id="OMO92057.1"/>
    </source>
</evidence>
<evidence type="ECO:0000256" key="2">
    <source>
        <dbReference type="SAM" id="MobiDB-lite"/>
    </source>
</evidence>
<proteinExistence type="predicted"/>
<feature type="domain" description="Transposase (putative) gypsy type" evidence="3">
    <location>
        <begin position="433"/>
        <end position="471"/>
    </location>
</feature>
<feature type="compositionally biased region" description="Low complexity" evidence="2">
    <location>
        <begin position="622"/>
        <end position="636"/>
    </location>
</feature>
<keyword evidence="1" id="KW-0175">Coiled coil</keyword>
<dbReference type="Proteomes" id="UP000188268">
    <property type="component" value="Unassembled WGS sequence"/>
</dbReference>
<feature type="region of interest" description="Disordered" evidence="2">
    <location>
        <begin position="246"/>
        <end position="290"/>
    </location>
</feature>
<sequence>MVCADGWYGRCTDVVIFPGSDPGCEPIPLSAVKPGVRLGKCSTGGTNNCPQGVRGVIQWPPERLRYIKLERWVGFLTIEVTVEVVEVPCYSDDCQVLMSDLTLRLVLALVFRIRISNFEIQISNFGGLTVAFIGGPIGFRRVSPAGSGQLLYRSVFLARPIFPPHLGEFGLTWFGLFLLHCVDFLAMTETANPGGPAHPIDLSDTDSSSDSGLTEMTDIEKISSLVLPSKFGLRVPSVSMSESEEVSISLSSEGTAMNDSSGGSAGAESQSGSTESGGPVPRRQGSSFTDEMATNVVPILTFETAPGIMVRLPEVVGSGANVAGGSGEPSAAAGSNEERSSSGSLASSVDVAEEDRFVRYNAETTRHFPTPAETSSSYIRGPNTPGAQLSRRAARAAACKFGLGPESGFRLFYPREEDRIFHIRRNSRRIFLYRSMFEAGFRLPGHPFYWQVLKSYGLGASQVTSNGWVLLVGVSSQVINSQAFVLTPKEKMQMEYFDRHHYDGKEVVLASRLVHAGLGPRPYLARSLRPAYVVVENGQVKDVERRIIVNVRGYPPTYIPSPDPSKPFQIVEYDPCVWAGTEWADGAAPPTPPPAGHRCAGKDMMTLRALELARVRHQGDRSSSASGSSDGPSGSSQAMNPQKLAEAQRRVAESRQKQLQSSGTPASVPAGAPSLFSSGIFSGGGFGDWVHRDQDATPNSLLDLLANFFAHGMSFGSPSDYEAVRGLGGMERSVFALAAVMQVNFAEYEESFRSVAPSLARLIDERMPAQNINQGQTLARERDNALQEVSELGDKLKELKAKYKETDRTLRRERDDHRSELQRREAEERKLKIRIAELKHENVGCYAQIVYEKEKSRDSALPQVQGFSDFAGIPFEKEEVPNNYPSPEPAPPLVLPEFGDSSQAAQAPVATDAAADGDDFAEDHRVLSERMSGRDADRH</sequence>
<feature type="region of interest" description="Disordered" evidence="2">
    <location>
        <begin position="615"/>
        <end position="671"/>
    </location>
</feature>
<dbReference type="Gramene" id="OMO92057">
    <property type="protein sequence ID" value="OMO92057"/>
    <property type="gene ID" value="CCACVL1_06927"/>
</dbReference>
<feature type="compositionally biased region" description="Basic and acidic residues" evidence="2">
    <location>
        <begin position="922"/>
        <end position="939"/>
    </location>
</feature>
<feature type="compositionally biased region" description="Pro residues" evidence="2">
    <location>
        <begin position="884"/>
        <end position="894"/>
    </location>
</feature>
<dbReference type="EMBL" id="AWWV01008250">
    <property type="protein sequence ID" value="OMO92057.1"/>
    <property type="molecule type" value="Genomic_DNA"/>
</dbReference>
<evidence type="ECO:0000256" key="1">
    <source>
        <dbReference type="SAM" id="Coils"/>
    </source>
</evidence>
<feature type="compositionally biased region" description="Low complexity" evidence="2">
    <location>
        <begin position="260"/>
        <end position="278"/>
    </location>
</feature>
<comment type="caution">
    <text evidence="4">The sequence shown here is derived from an EMBL/GenBank/DDBJ whole genome shotgun (WGS) entry which is preliminary data.</text>
</comment>
<accession>A0A1R3JB92</accession>
<feature type="coiled-coil region" evidence="1">
    <location>
        <begin position="782"/>
        <end position="841"/>
    </location>
</feature>
<dbReference type="InterPro" id="IPR007321">
    <property type="entry name" value="Transposase_28"/>
</dbReference>
<feature type="compositionally biased region" description="Low complexity" evidence="2">
    <location>
        <begin position="328"/>
        <end position="348"/>
    </location>
</feature>
<dbReference type="Pfam" id="PF04195">
    <property type="entry name" value="Transposase_28"/>
    <property type="match status" value="1"/>
</dbReference>
<name>A0A1R3JB92_COCAP</name>
<dbReference type="AlphaFoldDB" id="A0A1R3JB92"/>
<dbReference type="OrthoDB" id="671678at2759"/>
<feature type="compositionally biased region" description="Basic and acidic residues" evidence="2">
    <location>
        <begin position="646"/>
        <end position="656"/>
    </location>
</feature>
<gene>
    <name evidence="4" type="ORF">CCACVL1_06927</name>
</gene>
<evidence type="ECO:0000259" key="3">
    <source>
        <dbReference type="Pfam" id="PF04195"/>
    </source>
</evidence>
<feature type="region of interest" description="Disordered" evidence="2">
    <location>
        <begin position="321"/>
        <end position="348"/>
    </location>
</feature>
<organism evidence="4 5">
    <name type="scientific">Corchorus capsularis</name>
    <name type="common">Jute</name>
    <dbReference type="NCBI Taxonomy" id="210143"/>
    <lineage>
        <taxon>Eukaryota</taxon>
        <taxon>Viridiplantae</taxon>
        <taxon>Streptophyta</taxon>
        <taxon>Embryophyta</taxon>
        <taxon>Tracheophyta</taxon>
        <taxon>Spermatophyta</taxon>
        <taxon>Magnoliopsida</taxon>
        <taxon>eudicotyledons</taxon>
        <taxon>Gunneridae</taxon>
        <taxon>Pentapetalae</taxon>
        <taxon>rosids</taxon>
        <taxon>malvids</taxon>
        <taxon>Malvales</taxon>
        <taxon>Malvaceae</taxon>
        <taxon>Grewioideae</taxon>
        <taxon>Apeibeae</taxon>
        <taxon>Corchorus</taxon>
    </lineage>
</organism>
<protein>
    <recommendedName>
        <fullName evidence="3">Transposase (putative) gypsy type domain-containing protein</fullName>
    </recommendedName>
</protein>